<dbReference type="InterPro" id="IPR009097">
    <property type="entry name" value="Cyclic_Pdiesterase"/>
</dbReference>
<feature type="short sequence motif" description="HXTX 1" evidence="3">
    <location>
        <begin position="40"/>
        <end position="43"/>
    </location>
</feature>
<evidence type="ECO:0000256" key="3">
    <source>
        <dbReference type="HAMAP-Rule" id="MF_01940"/>
    </source>
</evidence>
<evidence type="ECO:0000313" key="6">
    <source>
        <dbReference type="Proteomes" id="UP001332192"/>
    </source>
</evidence>
<feature type="active site" description="Proton donor" evidence="3">
    <location>
        <position position="40"/>
    </location>
</feature>
<sequence length="193" mass="20698">MAVLVDEAMRDCIAAYVESLRAAMGPAARHVRWVDPAQYHFTLRFLGDLDEQARQRVFDAAGEACSAARRFRLSTGAVGAFPSLERPRVLWIGVEPPEAARRLVELAAHLEQALVARGLGPADKPFSAHLTLGRLRDGAPGQGVAAALGERRPPAACGSMVVREVTVMASTLTARGPIHTPLFSAPIRAGRDE</sequence>
<dbReference type="EC" id="3.1.4.58" evidence="3"/>
<reference evidence="5 6" key="1">
    <citation type="journal article" date="2024" name="Front. Microbiol.">
        <title>Novel thermophilic genera Geochorda gen. nov. and Carboxydochorda gen. nov. from the deep terrestrial subsurface reveal the ecophysiological diversity in the class Limnochordia.</title>
        <authorList>
            <person name="Karnachuk O.V."/>
            <person name="Lukina A.P."/>
            <person name="Avakyan M.R."/>
            <person name="Kadnikov V.V."/>
            <person name="Begmatov S."/>
            <person name="Beletsky A.V."/>
            <person name="Vlasova K.G."/>
            <person name="Novikov A.A."/>
            <person name="Shcherbakova V.A."/>
            <person name="Mardanov A.V."/>
            <person name="Ravin N.V."/>
        </authorList>
    </citation>
    <scope>NUCLEOTIDE SEQUENCE [LARGE SCALE GENOMIC DNA]</scope>
    <source>
        <strain evidence="5 6">L945</strain>
    </source>
</reference>
<feature type="active site" description="Proton acceptor" evidence="3">
    <location>
        <position position="129"/>
    </location>
</feature>
<dbReference type="HAMAP" id="MF_01940">
    <property type="entry name" value="RNA_CPDase"/>
    <property type="match status" value="1"/>
</dbReference>
<dbReference type="InterPro" id="IPR014051">
    <property type="entry name" value="Phosphoesterase_HXTX"/>
</dbReference>
<name>A0ABZ1C0H7_9FIRM</name>
<dbReference type="RefSeq" id="WP_324717855.1">
    <property type="nucleotide sequence ID" value="NZ_CP141615.1"/>
</dbReference>
<dbReference type="InterPro" id="IPR016160">
    <property type="entry name" value="Ald_DH_CS_CYS"/>
</dbReference>
<feature type="short sequence motif" description="HXTX 2" evidence="3">
    <location>
        <begin position="129"/>
        <end position="132"/>
    </location>
</feature>
<evidence type="ECO:0000259" key="4">
    <source>
        <dbReference type="Pfam" id="PF02834"/>
    </source>
</evidence>
<gene>
    <name evidence="5" type="primary">thpR</name>
    <name evidence="5" type="ORF">U7230_06155</name>
</gene>
<proteinExistence type="inferred from homology"/>
<dbReference type="InterPro" id="IPR004175">
    <property type="entry name" value="RNA_CPDase"/>
</dbReference>
<feature type="domain" description="Phosphoesterase HXTX" evidence="4">
    <location>
        <begin position="13"/>
        <end position="91"/>
    </location>
</feature>
<dbReference type="PROSITE" id="PS00070">
    <property type="entry name" value="ALDEHYDE_DEHYDR_CYS"/>
    <property type="match status" value="1"/>
</dbReference>
<organism evidence="5 6">
    <name type="scientific">Carboxydichorda subterranea</name>
    <dbReference type="NCBI Taxonomy" id="3109565"/>
    <lineage>
        <taxon>Bacteria</taxon>
        <taxon>Bacillati</taxon>
        <taxon>Bacillota</taxon>
        <taxon>Limnochordia</taxon>
        <taxon>Limnochordales</taxon>
        <taxon>Geochordaceae</taxon>
        <taxon>Carboxydichorda</taxon>
    </lineage>
</organism>
<keyword evidence="2" id="KW-0560">Oxidoreductase</keyword>
<comment type="function">
    <text evidence="3">Hydrolyzes RNA 2',3'-cyclic phosphodiester to an RNA 2'-phosphomonoester.</text>
</comment>
<keyword evidence="1 3" id="KW-0378">Hydrolase</keyword>
<evidence type="ECO:0000256" key="1">
    <source>
        <dbReference type="ARBA" id="ARBA00022801"/>
    </source>
</evidence>
<comment type="catalytic activity">
    <reaction evidence="3">
        <text>a 3'-end 2',3'-cyclophospho-ribonucleotide-RNA + H2O = a 3'-end 2'-phospho-ribonucleotide-RNA + H(+)</text>
        <dbReference type="Rhea" id="RHEA:11828"/>
        <dbReference type="Rhea" id="RHEA-COMP:10464"/>
        <dbReference type="Rhea" id="RHEA-COMP:17353"/>
        <dbReference type="ChEBI" id="CHEBI:15377"/>
        <dbReference type="ChEBI" id="CHEBI:15378"/>
        <dbReference type="ChEBI" id="CHEBI:83064"/>
        <dbReference type="ChEBI" id="CHEBI:173113"/>
        <dbReference type="EC" id="3.1.4.58"/>
    </reaction>
</comment>
<dbReference type="PANTHER" id="PTHR35561">
    <property type="entry name" value="RNA 2',3'-CYCLIC PHOSPHODIESTERASE"/>
    <property type="match status" value="1"/>
</dbReference>
<dbReference type="EMBL" id="CP141615">
    <property type="protein sequence ID" value="WRP18582.1"/>
    <property type="molecule type" value="Genomic_DNA"/>
</dbReference>
<accession>A0ABZ1C0H7</accession>
<dbReference type="NCBIfam" id="TIGR02258">
    <property type="entry name" value="2_5_ligase"/>
    <property type="match status" value="1"/>
</dbReference>
<keyword evidence="6" id="KW-1185">Reference proteome</keyword>
<comment type="similarity">
    <text evidence="3">Belongs to the 2H phosphoesterase superfamily. ThpR family.</text>
</comment>
<dbReference type="Gene3D" id="3.90.1140.10">
    <property type="entry name" value="Cyclic phosphodiesterase"/>
    <property type="match status" value="1"/>
</dbReference>
<dbReference type="Proteomes" id="UP001332192">
    <property type="component" value="Chromosome"/>
</dbReference>
<dbReference type="SUPFAM" id="SSF55144">
    <property type="entry name" value="LigT-like"/>
    <property type="match status" value="1"/>
</dbReference>
<evidence type="ECO:0000313" key="5">
    <source>
        <dbReference type="EMBL" id="WRP18582.1"/>
    </source>
</evidence>
<dbReference type="Pfam" id="PF02834">
    <property type="entry name" value="LigT_PEase"/>
    <property type="match status" value="2"/>
</dbReference>
<feature type="domain" description="Phosphoesterase HXTX" evidence="4">
    <location>
        <begin position="94"/>
        <end position="178"/>
    </location>
</feature>
<evidence type="ECO:0000256" key="2">
    <source>
        <dbReference type="ARBA" id="ARBA00023002"/>
    </source>
</evidence>
<dbReference type="PANTHER" id="PTHR35561:SF1">
    <property type="entry name" value="RNA 2',3'-CYCLIC PHOSPHODIESTERASE"/>
    <property type="match status" value="1"/>
</dbReference>
<protein>
    <recommendedName>
        <fullName evidence="3">RNA 2',3'-cyclic phosphodiesterase</fullName>
        <shortName evidence="3">RNA 2',3'-CPDase</shortName>
        <ecNumber evidence="3">3.1.4.58</ecNumber>
    </recommendedName>
</protein>